<keyword evidence="4" id="KW-1185">Reference proteome</keyword>
<evidence type="ECO:0000313" key="3">
    <source>
        <dbReference type="EMBL" id="MCC9066388.1"/>
    </source>
</evidence>
<accession>A0ABS8MLL7</accession>
<dbReference type="Proteomes" id="UP001430679">
    <property type="component" value="Unassembled WGS sequence"/>
</dbReference>
<dbReference type="Pfam" id="PF00560">
    <property type="entry name" value="LRR_1"/>
    <property type="match status" value="1"/>
</dbReference>
<dbReference type="SUPFAM" id="SSF52058">
    <property type="entry name" value="L domain-like"/>
    <property type="match status" value="1"/>
</dbReference>
<dbReference type="RefSeq" id="WP_230040303.1">
    <property type="nucleotide sequence ID" value="NZ_JAJJMM010000001.1"/>
</dbReference>
<evidence type="ECO:0000256" key="2">
    <source>
        <dbReference type="ARBA" id="ARBA00022737"/>
    </source>
</evidence>
<sequence length="689" mass="76780">MSTNHNRIKVSDLETSQHDKILKTNMKGELEFSDVSTLKTENYNALDCTSEGKALDARQGKVLKDMIENNNFNLASDSETQITNSVTEDNKVVSRSKLFNWWNWVVAQTQIIKAVWNFSKGLKVSDSTSNYTTEMLQNMFVAKLNQVNNGVCKAEYGFETVKWSTANGYSTLLKPIAPNQNRTLTLPNKSGTISIVNDFVKTAAGTITTPSLIIPNGSLTTTPQNGAIERDENGQLWETHAEIRSKLGSGSSGIELKGEFNNSREALAANLKVGDYYSTPTHTINDTAYIAMTQNPGHLSLEFTSSKAFAAFGINNVNSIDDWNTFFTSKGSSNFTRVKVYGNLVVFSTNDAATIKTINLPNIQLTRIYFSYLLAITEIDLSNNHLTEIDLSTLSPILETLVLSNNLITKLNPYDTLPETLKKLILNNNKLSEFEPIKGLPNSLVELNLEENLLDAFGDNIEMPTNLKILNLNKNKIGSFSMVVPKFLETLLLSGNNLSDWESNSIHQTNLLLLDLSYNEFSHFYITGGLPDGIKTLKLSHNKMDDFLTSKQLPWALKRLELNDNDFVDFNPKYLAGDDLEIILLQNNKIVTFNPQSLNDTLHKLNLGNNKIVNFNPTLFPSEINTLNLENNPITSIGWNTNTNWINSLGIEEGILYAGNTVGSIDGTNTKSMLKDLSWTITKTPYPFL</sequence>
<name>A0ABS8MLL7_9FLAO</name>
<keyword evidence="2" id="KW-0677">Repeat</keyword>
<evidence type="ECO:0000313" key="4">
    <source>
        <dbReference type="Proteomes" id="UP001430679"/>
    </source>
</evidence>
<evidence type="ECO:0008006" key="5">
    <source>
        <dbReference type="Google" id="ProtNLM"/>
    </source>
</evidence>
<protein>
    <recommendedName>
        <fullName evidence="5">Leucine-rich repeat domain-containing protein</fullName>
    </recommendedName>
</protein>
<dbReference type="InterPro" id="IPR001611">
    <property type="entry name" value="Leu-rich_rpt"/>
</dbReference>
<dbReference type="PROSITE" id="PS51450">
    <property type="entry name" value="LRR"/>
    <property type="match status" value="2"/>
</dbReference>
<organism evidence="3 4">
    <name type="scientific">Flavobacterium piscisymbiosum</name>
    <dbReference type="NCBI Taxonomy" id="2893753"/>
    <lineage>
        <taxon>Bacteria</taxon>
        <taxon>Pseudomonadati</taxon>
        <taxon>Bacteroidota</taxon>
        <taxon>Flavobacteriia</taxon>
        <taxon>Flavobacteriales</taxon>
        <taxon>Flavobacteriaceae</taxon>
        <taxon>Flavobacterium</taxon>
    </lineage>
</organism>
<evidence type="ECO:0000256" key="1">
    <source>
        <dbReference type="ARBA" id="ARBA00022614"/>
    </source>
</evidence>
<keyword evidence="1" id="KW-0433">Leucine-rich repeat</keyword>
<dbReference type="PANTHER" id="PTHR45712:SF22">
    <property type="entry name" value="INSULIN-LIKE GROWTH FACTOR-BINDING PROTEIN COMPLEX ACID LABILE SUBUNIT"/>
    <property type="match status" value="1"/>
</dbReference>
<dbReference type="InterPro" id="IPR032675">
    <property type="entry name" value="LRR_dom_sf"/>
</dbReference>
<gene>
    <name evidence="3" type="ORF">LNP81_25645</name>
</gene>
<dbReference type="Gene3D" id="3.80.10.10">
    <property type="entry name" value="Ribonuclease Inhibitor"/>
    <property type="match status" value="2"/>
</dbReference>
<dbReference type="InterPro" id="IPR050333">
    <property type="entry name" value="SLRP"/>
</dbReference>
<proteinExistence type="predicted"/>
<dbReference type="EMBL" id="JAJJMM010000001">
    <property type="protein sequence ID" value="MCC9066388.1"/>
    <property type="molecule type" value="Genomic_DNA"/>
</dbReference>
<comment type="caution">
    <text evidence="3">The sequence shown here is derived from an EMBL/GenBank/DDBJ whole genome shotgun (WGS) entry which is preliminary data.</text>
</comment>
<dbReference type="PANTHER" id="PTHR45712">
    <property type="entry name" value="AGAP008170-PA"/>
    <property type="match status" value="1"/>
</dbReference>
<reference evidence="3" key="1">
    <citation type="submission" date="2021-11" db="EMBL/GenBank/DDBJ databases">
        <title>Description of novel Flavobacterium species.</title>
        <authorList>
            <person name="Saticioglu I.B."/>
            <person name="Ay H."/>
            <person name="Altun S."/>
            <person name="Duman M."/>
        </authorList>
    </citation>
    <scope>NUCLEOTIDE SEQUENCE</scope>
    <source>
        <strain evidence="3">F-30</strain>
    </source>
</reference>